<reference evidence="1 2" key="1">
    <citation type="journal article" date="2024" name="Nat. Commun.">
        <title>Phylogenomics reveals the evolutionary origins of lichenization in chlorophyte algae.</title>
        <authorList>
            <person name="Puginier C."/>
            <person name="Libourel C."/>
            <person name="Otte J."/>
            <person name="Skaloud P."/>
            <person name="Haon M."/>
            <person name="Grisel S."/>
            <person name="Petersen M."/>
            <person name="Berrin J.G."/>
            <person name="Delaux P.M."/>
            <person name="Dal Grande F."/>
            <person name="Keller J."/>
        </authorList>
    </citation>
    <scope>NUCLEOTIDE SEQUENCE [LARGE SCALE GENOMIC DNA]</scope>
    <source>
        <strain evidence="1 2">SAG 2036</strain>
    </source>
</reference>
<organism evidence="1 2">
    <name type="scientific">Symbiochloris irregularis</name>
    <dbReference type="NCBI Taxonomy" id="706552"/>
    <lineage>
        <taxon>Eukaryota</taxon>
        <taxon>Viridiplantae</taxon>
        <taxon>Chlorophyta</taxon>
        <taxon>core chlorophytes</taxon>
        <taxon>Trebouxiophyceae</taxon>
        <taxon>Trebouxiales</taxon>
        <taxon>Trebouxiaceae</taxon>
        <taxon>Symbiochloris</taxon>
    </lineage>
</organism>
<comment type="caution">
    <text evidence="1">The sequence shown here is derived from an EMBL/GenBank/DDBJ whole genome shotgun (WGS) entry which is preliminary data.</text>
</comment>
<keyword evidence="2" id="KW-1185">Reference proteome</keyword>
<evidence type="ECO:0000313" key="2">
    <source>
        <dbReference type="Proteomes" id="UP001465755"/>
    </source>
</evidence>
<gene>
    <name evidence="1" type="ORF">WJX73_006163</name>
</gene>
<dbReference type="EMBL" id="JALJOQ010000097">
    <property type="protein sequence ID" value="KAK9798560.1"/>
    <property type="molecule type" value="Genomic_DNA"/>
</dbReference>
<sequence>MDGFGARQRAIEGTWYRQEELRQLTQRAEKLRAQGQINGGLTAMSESAVRAPGTGPVSLLDVPTSLVSRRACEVPYAHTPSKYPAARVSSFSQWAHAPQVSFGRARWDADGVSIFSVQEGKTMAQTPQRLPTAFEAKRAAKISQAALDSPLVQGYRLLPQFTPGRAFMWGSILAMWGTAGLAVSAARQLDIHTAEGAAEKLRATCAPMIDAVSSAFSPLKGQLASSQAAERSLAADNSLTELARRMKVKLSAA</sequence>
<proteinExistence type="predicted"/>
<evidence type="ECO:0000313" key="1">
    <source>
        <dbReference type="EMBL" id="KAK9798560.1"/>
    </source>
</evidence>
<dbReference type="Proteomes" id="UP001465755">
    <property type="component" value="Unassembled WGS sequence"/>
</dbReference>
<name>A0AAW1NUU8_9CHLO</name>
<dbReference type="AlphaFoldDB" id="A0AAW1NUU8"/>
<accession>A0AAW1NUU8</accession>
<protein>
    <submittedName>
        <fullName evidence="1">Uncharacterized protein</fullName>
    </submittedName>
</protein>